<sequence>MAVQRWTDEMLDELASTVSDVKDGIDGLRDRVDGLTDSVDGLRDSVDGLRVTTQALLQLAAQSQQDMELMKQRQEENDQRFNILLEEVRYLIRGNQDN</sequence>
<dbReference type="eggNOG" id="ENOG5030I0Z">
    <property type="taxonomic scope" value="Bacteria"/>
</dbReference>
<gene>
    <name evidence="1" type="ordered locus">PCC8801_2528</name>
</gene>
<dbReference type="RefSeq" id="WP_012595803.1">
    <property type="nucleotide sequence ID" value="NC_011726.1"/>
</dbReference>
<proteinExistence type="predicted"/>
<accession>B7K3Z6</accession>
<keyword evidence="2" id="KW-1185">Reference proteome</keyword>
<name>B7K3Z6_RIPO1</name>
<dbReference type="KEGG" id="cyp:PCC8801_2528"/>
<evidence type="ECO:0000313" key="1">
    <source>
        <dbReference type="EMBL" id="ACK66536.1"/>
    </source>
</evidence>
<evidence type="ECO:0000313" key="2">
    <source>
        <dbReference type="Proteomes" id="UP000008204"/>
    </source>
</evidence>
<protein>
    <submittedName>
        <fullName evidence="1">Uncharacterized protein</fullName>
    </submittedName>
</protein>
<reference evidence="2" key="1">
    <citation type="journal article" date="2011" name="MBio">
        <title>Novel metabolic attributes of the genus Cyanothece, comprising a group of unicellular nitrogen-fixing Cyanobacteria.</title>
        <authorList>
            <person name="Bandyopadhyay A."/>
            <person name="Elvitigala T."/>
            <person name="Welsh E."/>
            <person name="Stockel J."/>
            <person name="Liberton M."/>
            <person name="Min H."/>
            <person name="Sherman L.A."/>
            <person name="Pakrasi H.B."/>
        </authorList>
    </citation>
    <scope>NUCLEOTIDE SEQUENCE [LARGE SCALE GENOMIC DNA]</scope>
    <source>
        <strain evidence="2">PCC 8801</strain>
    </source>
</reference>
<dbReference type="EMBL" id="CP001287">
    <property type="protein sequence ID" value="ACK66536.1"/>
    <property type="molecule type" value="Genomic_DNA"/>
</dbReference>
<dbReference type="HOGENOM" id="CLU_157190_0_0_3"/>
<dbReference type="Proteomes" id="UP000008204">
    <property type="component" value="Chromosome"/>
</dbReference>
<organism evidence="1 2">
    <name type="scientific">Rippkaea orientalis (strain PCC 8801 / RF-1)</name>
    <name type="common">Cyanothece sp. (strain PCC 8801)</name>
    <dbReference type="NCBI Taxonomy" id="41431"/>
    <lineage>
        <taxon>Bacteria</taxon>
        <taxon>Bacillati</taxon>
        <taxon>Cyanobacteriota</taxon>
        <taxon>Cyanophyceae</taxon>
        <taxon>Oscillatoriophycideae</taxon>
        <taxon>Chroococcales</taxon>
        <taxon>Aphanothecaceae</taxon>
        <taxon>Rippkaea</taxon>
        <taxon>Rippkaea orientalis</taxon>
    </lineage>
</organism>
<dbReference type="AlphaFoldDB" id="B7K3Z6"/>
<dbReference type="OrthoDB" id="427561at2"/>